<dbReference type="InterPro" id="IPR001736">
    <property type="entry name" value="PLipase_D/transphosphatidylase"/>
</dbReference>
<dbReference type="GO" id="GO:0003824">
    <property type="term" value="F:catalytic activity"/>
    <property type="evidence" value="ECO:0007669"/>
    <property type="project" value="InterPro"/>
</dbReference>
<evidence type="ECO:0000259" key="1">
    <source>
        <dbReference type="PROSITE" id="PS50035"/>
    </source>
</evidence>
<dbReference type="Proteomes" id="UP000007486">
    <property type="component" value="Chromosome"/>
</dbReference>
<dbReference type="CDD" id="cd00138">
    <property type="entry name" value="PLDc_SF"/>
    <property type="match status" value="1"/>
</dbReference>
<dbReference type="EMBL" id="CP002530">
    <property type="protein sequence ID" value="ADY35838.1"/>
    <property type="molecule type" value="Genomic_DNA"/>
</dbReference>
<dbReference type="SUPFAM" id="SSF56024">
    <property type="entry name" value="Phospholipase D/nuclease"/>
    <property type="match status" value="1"/>
</dbReference>
<dbReference type="STRING" id="667015.Bacsa_1264"/>
<dbReference type="InterPro" id="IPR025202">
    <property type="entry name" value="PLD-like_dom"/>
</dbReference>
<reference evidence="2 3" key="1">
    <citation type="journal article" date="2011" name="Stand. Genomic Sci.">
        <title>Complete genome sequence of Bacteroides salanitronis type strain (BL78).</title>
        <authorList>
            <person name="Gronow S."/>
            <person name="Held B."/>
            <person name="Lucas S."/>
            <person name="Lapidus A."/>
            <person name="Del Rio T.G."/>
            <person name="Nolan M."/>
            <person name="Tice H."/>
            <person name="Deshpande S."/>
            <person name="Cheng J.F."/>
            <person name="Pitluck S."/>
            <person name="Liolios K."/>
            <person name="Pagani I."/>
            <person name="Ivanova N."/>
            <person name="Mavromatis K."/>
            <person name="Pati A."/>
            <person name="Tapia R."/>
            <person name="Han C."/>
            <person name="Goodwin L."/>
            <person name="Chen A."/>
            <person name="Palaniappan K."/>
            <person name="Land M."/>
            <person name="Hauser L."/>
            <person name="Chang Y.J."/>
            <person name="Jeffries C.D."/>
            <person name="Brambilla E.M."/>
            <person name="Rohde M."/>
            <person name="Goker M."/>
            <person name="Detter J.C."/>
            <person name="Woyke T."/>
            <person name="Bristow J."/>
            <person name="Markowitz V."/>
            <person name="Hugenholtz P."/>
            <person name="Kyrpides N.C."/>
            <person name="Klenk H.P."/>
            <person name="Eisen J.A."/>
        </authorList>
    </citation>
    <scope>NUCLEOTIDE SEQUENCE [LARGE SCALE GENOMIC DNA]</scope>
    <source>
        <strain evidence="2 3">DSM 18170</strain>
    </source>
</reference>
<dbReference type="PROSITE" id="PS50035">
    <property type="entry name" value="PLD"/>
    <property type="match status" value="1"/>
</dbReference>
<gene>
    <name evidence="2" type="ordered locus">Bacsa_1264</name>
</gene>
<dbReference type="GO" id="GO:0006793">
    <property type="term" value="P:phosphorus metabolic process"/>
    <property type="evidence" value="ECO:0007669"/>
    <property type="project" value="UniProtKB-ARBA"/>
</dbReference>
<feature type="domain" description="PLD phosphodiesterase" evidence="1">
    <location>
        <begin position="95"/>
        <end position="117"/>
    </location>
</feature>
<protein>
    <submittedName>
        <fullName evidence="2">Phospholipase D/transphosphatidylase</fullName>
    </submittedName>
</protein>
<dbReference type="OrthoDB" id="9800916at2"/>
<dbReference type="KEGG" id="bsa:Bacsa_1264"/>
<organism evidence="2 3">
    <name type="scientific">Phocaeicola salanitronis (strain DSM 18170 / JCM 13657 / CCUG 60908 / BL78)</name>
    <name type="common">Bacteroides salanitronis</name>
    <dbReference type="NCBI Taxonomy" id="667015"/>
    <lineage>
        <taxon>Bacteria</taxon>
        <taxon>Pseudomonadati</taxon>
        <taxon>Bacteroidota</taxon>
        <taxon>Bacteroidia</taxon>
        <taxon>Bacteroidales</taxon>
        <taxon>Bacteroidaceae</taxon>
        <taxon>Phocaeicola</taxon>
    </lineage>
</organism>
<dbReference type="eggNOG" id="COG1502">
    <property type="taxonomic scope" value="Bacteria"/>
</dbReference>
<sequence length="170" mass="19362">MLTFISNQAHYTEVLQRACSVKKTLWIGTADIKDLYVETKKAKRPFLALLAELIKKGVEVRLIHAKEPGPAFREDFDKYPLLYDRLERVLCPRVHFKILVFDCAEVYIGSANLTGAGIGMKAETTRNFEAGILTDQPEIVEQAMNLFDDVWIGKMCKTCKRRMYCADPIA</sequence>
<dbReference type="RefSeq" id="WP_013617273.1">
    <property type="nucleotide sequence ID" value="NC_015164.1"/>
</dbReference>
<name>F0R731_PHOSB</name>
<dbReference type="Pfam" id="PF13091">
    <property type="entry name" value="PLDc_2"/>
    <property type="match status" value="1"/>
</dbReference>
<dbReference type="Gene3D" id="3.30.870.10">
    <property type="entry name" value="Endonuclease Chain A"/>
    <property type="match status" value="1"/>
</dbReference>
<evidence type="ECO:0000313" key="3">
    <source>
        <dbReference type="Proteomes" id="UP000007486"/>
    </source>
</evidence>
<keyword evidence="3" id="KW-1185">Reference proteome</keyword>
<proteinExistence type="predicted"/>
<dbReference type="AlphaFoldDB" id="F0R731"/>
<accession>F0R731</accession>
<dbReference type="HOGENOM" id="CLU_110258_0_0_10"/>
<evidence type="ECO:0000313" key="2">
    <source>
        <dbReference type="EMBL" id="ADY35838.1"/>
    </source>
</evidence>